<proteinExistence type="inferred from homology"/>
<keyword evidence="4" id="KW-0479">Metal-binding</keyword>
<dbReference type="PROSITE" id="PS51318">
    <property type="entry name" value="TAT"/>
    <property type="match status" value="1"/>
</dbReference>
<dbReference type="Gene3D" id="3.30.1380.10">
    <property type="match status" value="1"/>
</dbReference>
<evidence type="ECO:0000256" key="3">
    <source>
        <dbReference type="ARBA" id="ARBA00022670"/>
    </source>
</evidence>
<dbReference type="PANTHER" id="PTHR37425">
    <property type="match status" value="1"/>
</dbReference>
<accession>A0A286GND9</accession>
<dbReference type="InterPro" id="IPR006311">
    <property type="entry name" value="TAT_signal"/>
</dbReference>
<dbReference type="GO" id="GO:0006508">
    <property type="term" value="P:proteolysis"/>
    <property type="evidence" value="ECO:0007669"/>
    <property type="project" value="UniProtKB-KW"/>
</dbReference>
<dbReference type="EMBL" id="OCNJ01000006">
    <property type="protein sequence ID" value="SOD96676.1"/>
    <property type="molecule type" value="Genomic_DNA"/>
</dbReference>
<comment type="similarity">
    <text evidence="10">Belongs to the peptidase M15 family.</text>
</comment>
<dbReference type="InterPro" id="IPR009045">
    <property type="entry name" value="Zn_M74/Hedgehog-like"/>
</dbReference>
<comment type="cofactor">
    <cofactor evidence="1">
        <name>Zn(2+)</name>
        <dbReference type="ChEBI" id="CHEBI:29105"/>
    </cofactor>
</comment>
<keyword evidence="14" id="KW-1185">Reference proteome</keyword>
<protein>
    <recommendedName>
        <fullName evidence="11">Murein endopeptidase K</fullName>
    </recommendedName>
</protein>
<evidence type="ECO:0000256" key="2">
    <source>
        <dbReference type="ARBA" id="ARBA00004776"/>
    </source>
</evidence>
<evidence type="ECO:0000256" key="9">
    <source>
        <dbReference type="ARBA" id="ARBA00023316"/>
    </source>
</evidence>
<reference evidence="13 14" key="1">
    <citation type="submission" date="2017-09" db="EMBL/GenBank/DDBJ databases">
        <authorList>
            <person name="Ehlers B."/>
            <person name="Leendertz F.H."/>
        </authorList>
    </citation>
    <scope>NUCLEOTIDE SEQUENCE [LARGE SCALE GENOMIC DNA]</scope>
    <source>
        <strain evidence="13 14">USBA 140</strain>
    </source>
</reference>
<dbReference type="Proteomes" id="UP000219621">
    <property type="component" value="Unassembled WGS sequence"/>
</dbReference>
<evidence type="ECO:0000256" key="6">
    <source>
        <dbReference type="ARBA" id="ARBA00022801"/>
    </source>
</evidence>
<evidence type="ECO:0000256" key="12">
    <source>
        <dbReference type="SAM" id="SignalP"/>
    </source>
</evidence>
<sequence>MLRPRTAAPQGGPAPSRRAVLTGLLGAAAAATVFSATGPASAAVPRIPSAPGRLRFHNLHTGDTVDVTYREKGRYLPDALEELNTVLRDHRTGDVHDMDPSLFDILVDLARAVDNPKGRFNIISGYRSPRTNAMLASASGGVAKKSLHMQGMAIDIALDGTSLKYVRKAGIALQRGGVGYYPKSGFVHLDTGRVRSW</sequence>
<evidence type="ECO:0000313" key="14">
    <source>
        <dbReference type="Proteomes" id="UP000219621"/>
    </source>
</evidence>
<evidence type="ECO:0000256" key="11">
    <source>
        <dbReference type="ARBA" id="ARBA00093666"/>
    </source>
</evidence>
<evidence type="ECO:0000256" key="10">
    <source>
        <dbReference type="ARBA" id="ARBA00093448"/>
    </source>
</evidence>
<keyword evidence="9" id="KW-0961">Cell wall biogenesis/degradation</keyword>
<evidence type="ECO:0000313" key="13">
    <source>
        <dbReference type="EMBL" id="SOD96676.1"/>
    </source>
</evidence>
<dbReference type="Pfam" id="PF05951">
    <property type="entry name" value="Peptidase_M15_2"/>
    <property type="match status" value="1"/>
</dbReference>
<dbReference type="PANTHER" id="PTHR37425:SF1">
    <property type="entry name" value="OUTER MEMBRANE PROTEIN"/>
    <property type="match status" value="1"/>
</dbReference>
<keyword evidence="3" id="KW-0645">Protease</keyword>
<evidence type="ECO:0000256" key="5">
    <source>
        <dbReference type="ARBA" id="ARBA00022729"/>
    </source>
</evidence>
<feature type="chain" id="PRO_5012945077" description="Murein endopeptidase K" evidence="12">
    <location>
        <begin position="43"/>
        <end position="197"/>
    </location>
</feature>
<feature type="signal peptide" evidence="12">
    <location>
        <begin position="1"/>
        <end position="42"/>
    </location>
</feature>
<evidence type="ECO:0000256" key="8">
    <source>
        <dbReference type="ARBA" id="ARBA00023049"/>
    </source>
</evidence>
<dbReference type="GO" id="GO:0071555">
    <property type="term" value="P:cell wall organization"/>
    <property type="evidence" value="ECO:0007669"/>
    <property type="project" value="UniProtKB-KW"/>
</dbReference>
<keyword evidence="6" id="KW-0378">Hydrolase</keyword>
<dbReference type="SUPFAM" id="SSF55166">
    <property type="entry name" value="Hedgehog/DD-peptidase"/>
    <property type="match status" value="1"/>
</dbReference>
<evidence type="ECO:0000256" key="1">
    <source>
        <dbReference type="ARBA" id="ARBA00001947"/>
    </source>
</evidence>
<dbReference type="InterPro" id="IPR010275">
    <property type="entry name" value="MepK"/>
</dbReference>
<dbReference type="RefSeq" id="WP_097279820.1">
    <property type="nucleotide sequence ID" value="NZ_OCNJ01000006.1"/>
</dbReference>
<gene>
    <name evidence="13" type="ORF">SAMN05421508_10636</name>
</gene>
<name>A0A286GND9_9PROT</name>
<dbReference type="CDD" id="cd14844">
    <property type="entry name" value="Zn-DD-carboxypeptidase_like"/>
    <property type="match status" value="1"/>
</dbReference>
<dbReference type="AlphaFoldDB" id="A0A286GND9"/>
<keyword evidence="5 12" id="KW-0732">Signal</keyword>
<keyword evidence="8" id="KW-0482">Metalloprotease</keyword>
<evidence type="ECO:0000256" key="7">
    <source>
        <dbReference type="ARBA" id="ARBA00022833"/>
    </source>
</evidence>
<comment type="pathway">
    <text evidence="2">Cell wall biogenesis; cell wall polysaccharide biosynthesis.</text>
</comment>
<organism evidence="13 14">
    <name type="scientific">Caenispirillum bisanense</name>
    <dbReference type="NCBI Taxonomy" id="414052"/>
    <lineage>
        <taxon>Bacteria</taxon>
        <taxon>Pseudomonadati</taxon>
        <taxon>Pseudomonadota</taxon>
        <taxon>Alphaproteobacteria</taxon>
        <taxon>Rhodospirillales</taxon>
        <taxon>Novispirillaceae</taxon>
        <taxon>Caenispirillum</taxon>
    </lineage>
</organism>
<dbReference type="GO" id="GO:0046872">
    <property type="term" value="F:metal ion binding"/>
    <property type="evidence" value="ECO:0007669"/>
    <property type="project" value="UniProtKB-KW"/>
</dbReference>
<dbReference type="GO" id="GO:0008237">
    <property type="term" value="F:metallopeptidase activity"/>
    <property type="evidence" value="ECO:0007669"/>
    <property type="project" value="UniProtKB-KW"/>
</dbReference>
<dbReference type="OrthoDB" id="9782994at2"/>
<keyword evidence="7" id="KW-0862">Zinc</keyword>
<evidence type="ECO:0000256" key="4">
    <source>
        <dbReference type="ARBA" id="ARBA00022723"/>
    </source>
</evidence>